<gene>
    <name evidence="1" type="ordered locus">Fleli_3594</name>
</gene>
<dbReference type="AlphaFoldDB" id="I4APM7"/>
<protein>
    <submittedName>
        <fullName evidence="1">Uncharacterized protein</fullName>
    </submittedName>
</protein>
<sequence precursor="true">MKEFLLILCILVFSYKSFSQDINKTNNIEAIKKMYNSKKTKLYYTNNGIDFGSLVIDTTHQNPYAIYRYSSGYHEQSIIFYVLKNNTWLEILKDSVLQINDKIDPKSDVLYSYNCDSSRLVYYIPKYFESEYTAFMLHGDSIVKIIQNRKSMIMCFEKEFHYDIQYCGCGGKCYRSTLYKIQNNLYKPVYTFEYGCNKYIYIRSLHNNKSVKLNYNKELYSSSIDIVQIVWKKILNNEIKLE</sequence>
<organism evidence="1 2">
    <name type="scientific">Bernardetia litoralis (strain ATCC 23117 / DSM 6794 / NBRC 15988 / NCIMB 1366 / Fx l1 / Sio-4)</name>
    <name type="common">Flexibacter litoralis</name>
    <dbReference type="NCBI Taxonomy" id="880071"/>
    <lineage>
        <taxon>Bacteria</taxon>
        <taxon>Pseudomonadati</taxon>
        <taxon>Bacteroidota</taxon>
        <taxon>Cytophagia</taxon>
        <taxon>Cytophagales</taxon>
        <taxon>Bernardetiaceae</taxon>
        <taxon>Bernardetia</taxon>
    </lineage>
</organism>
<evidence type="ECO:0000313" key="2">
    <source>
        <dbReference type="Proteomes" id="UP000006054"/>
    </source>
</evidence>
<keyword evidence="2" id="KW-1185">Reference proteome</keyword>
<dbReference type="RefSeq" id="WP_014799336.1">
    <property type="nucleotide sequence ID" value="NC_018018.1"/>
</dbReference>
<dbReference type="HOGENOM" id="CLU_1145862_0_0_10"/>
<name>I4APM7_BERLS</name>
<reference evidence="2" key="1">
    <citation type="submission" date="2012-06" db="EMBL/GenBank/DDBJ databases">
        <title>The complete genome of Flexibacter litoralis DSM 6794.</title>
        <authorList>
            <person name="Lucas S."/>
            <person name="Copeland A."/>
            <person name="Lapidus A."/>
            <person name="Glavina del Rio T."/>
            <person name="Dalin E."/>
            <person name="Tice H."/>
            <person name="Bruce D."/>
            <person name="Goodwin L."/>
            <person name="Pitluck S."/>
            <person name="Peters L."/>
            <person name="Ovchinnikova G."/>
            <person name="Lu M."/>
            <person name="Kyrpides N."/>
            <person name="Mavromatis K."/>
            <person name="Ivanova N."/>
            <person name="Brettin T."/>
            <person name="Detter J.C."/>
            <person name="Han C."/>
            <person name="Larimer F."/>
            <person name="Land M."/>
            <person name="Hauser L."/>
            <person name="Markowitz V."/>
            <person name="Cheng J.-F."/>
            <person name="Hugenholtz P."/>
            <person name="Woyke T."/>
            <person name="Wu D."/>
            <person name="Spring S."/>
            <person name="Lang E."/>
            <person name="Kopitz M."/>
            <person name="Brambilla E."/>
            <person name="Klenk H.-P."/>
            <person name="Eisen J.A."/>
        </authorList>
    </citation>
    <scope>NUCLEOTIDE SEQUENCE [LARGE SCALE GENOMIC DNA]</scope>
    <source>
        <strain evidence="2">ATCC 23117 / DSM 6794 / NBRC 15988 / NCIMB 1366 / Sio-4</strain>
    </source>
</reference>
<accession>I4APM7</accession>
<proteinExistence type="predicted"/>
<evidence type="ECO:0000313" key="1">
    <source>
        <dbReference type="EMBL" id="AFM05912.1"/>
    </source>
</evidence>
<dbReference type="Proteomes" id="UP000006054">
    <property type="component" value="Chromosome"/>
</dbReference>
<dbReference type="EMBL" id="CP003345">
    <property type="protein sequence ID" value="AFM05912.1"/>
    <property type="molecule type" value="Genomic_DNA"/>
</dbReference>
<dbReference type="KEGG" id="fli:Fleli_3594"/>